<dbReference type="Proteomes" id="UP000037035">
    <property type="component" value="Unassembled WGS sequence"/>
</dbReference>
<feature type="region of interest" description="Disordered" evidence="1">
    <location>
        <begin position="1"/>
        <end position="43"/>
    </location>
</feature>
<feature type="compositionally biased region" description="Low complexity" evidence="1">
    <location>
        <begin position="90"/>
        <end position="104"/>
    </location>
</feature>
<comment type="caution">
    <text evidence="2">The sequence shown here is derived from an EMBL/GenBank/DDBJ whole genome shotgun (WGS) entry which is preliminary data.</text>
</comment>
<evidence type="ECO:0000313" key="2">
    <source>
        <dbReference type="EMBL" id="KNZ63251.1"/>
    </source>
</evidence>
<dbReference type="EMBL" id="LAVV01001865">
    <property type="protein sequence ID" value="KNZ63251.1"/>
    <property type="molecule type" value="Genomic_DNA"/>
</dbReference>
<evidence type="ECO:0000256" key="1">
    <source>
        <dbReference type="SAM" id="MobiDB-lite"/>
    </source>
</evidence>
<accession>A0A0L6VRC6</accession>
<dbReference type="VEuPathDB" id="FungiDB:VP01_1167g1"/>
<proteinExistence type="predicted"/>
<dbReference type="AlphaFoldDB" id="A0A0L6VRC6"/>
<feature type="region of interest" description="Disordered" evidence="1">
    <location>
        <begin position="76"/>
        <end position="105"/>
    </location>
</feature>
<protein>
    <submittedName>
        <fullName evidence="2">Uncharacterized protein</fullName>
    </submittedName>
</protein>
<feature type="compositionally biased region" description="Polar residues" evidence="1">
    <location>
        <begin position="26"/>
        <end position="35"/>
    </location>
</feature>
<gene>
    <name evidence="2" type="ORF">VP01_1167g1</name>
</gene>
<organism evidence="2 3">
    <name type="scientific">Puccinia sorghi</name>
    <dbReference type="NCBI Taxonomy" id="27349"/>
    <lineage>
        <taxon>Eukaryota</taxon>
        <taxon>Fungi</taxon>
        <taxon>Dikarya</taxon>
        <taxon>Basidiomycota</taxon>
        <taxon>Pucciniomycotina</taxon>
        <taxon>Pucciniomycetes</taxon>
        <taxon>Pucciniales</taxon>
        <taxon>Pucciniaceae</taxon>
        <taxon>Puccinia</taxon>
    </lineage>
</organism>
<evidence type="ECO:0000313" key="3">
    <source>
        <dbReference type="Proteomes" id="UP000037035"/>
    </source>
</evidence>
<sequence>MSDQRDPYQDQSALNARSYSRHPHVSQPNLRSHSAQHGLGKASTHPEVEALFDCVLGNKGKSVDRNNGQDKSLANTIIINPPTPVPPTPLKSTSTSTKFTPLPTNNGSTVDKELFKKFLLFTKMTQALAPATPSSKPTLRELSLVLYKWLPNVPKLNVNRDNFQTWVVMVHVVIEIIDC</sequence>
<feature type="compositionally biased region" description="Polar residues" evidence="1">
    <location>
        <begin position="9"/>
        <end position="18"/>
    </location>
</feature>
<keyword evidence="3" id="KW-1185">Reference proteome</keyword>
<reference evidence="2 3" key="1">
    <citation type="submission" date="2015-08" db="EMBL/GenBank/DDBJ databases">
        <title>Next Generation Sequencing and Analysis of the Genome of Puccinia sorghi L Schw, the Causal Agent of Maize Common Rust.</title>
        <authorList>
            <person name="Rochi L."/>
            <person name="Burguener G."/>
            <person name="Darino M."/>
            <person name="Turjanski A."/>
            <person name="Kreff E."/>
            <person name="Dieguez M.J."/>
            <person name="Sacco F."/>
        </authorList>
    </citation>
    <scope>NUCLEOTIDE SEQUENCE [LARGE SCALE GENOMIC DNA]</scope>
    <source>
        <strain evidence="2 3">RO10H11247</strain>
    </source>
</reference>
<name>A0A0L6VRC6_9BASI</name>